<dbReference type="Proteomes" id="UP001152300">
    <property type="component" value="Unassembled WGS sequence"/>
</dbReference>
<keyword evidence="2" id="KW-1133">Transmembrane helix</keyword>
<feature type="region of interest" description="Disordered" evidence="1">
    <location>
        <begin position="99"/>
        <end position="118"/>
    </location>
</feature>
<sequence>MIIVKTTKKLSDKLNRIGIKALGKLEIFLEQNTIVMLLPLLQLRFETNFYKDLVFLLAVLVSGWIIVNPTESFTTVGHHTQTDHVVLPSVYSRRFWDGRPSSEGRLQSAGSAQAFMSG</sequence>
<comment type="caution">
    <text evidence="3">The sequence shown here is derived from an EMBL/GenBank/DDBJ whole genome shotgun (WGS) entry which is preliminary data.</text>
</comment>
<name>A0A9X0AT94_9HELO</name>
<proteinExistence type="predicted"/>
<protein>
    <submittedName>
        <fullName evidence="3">Uncharacterized protein</fullName>
    </submittedName>
</protein>
<evidence type="ECO:0000313" key="4">
    <source>
        <dbReference type="Proteomes" id="UP001152300"/>
    </source>
</evidence>
<feature type="transmembrane region" description="Helical" evidence="2">
    <location>
        <begin position="49"/>
        <end position="67"/>
    </location>
</feature>
<keyword evidence="2" id="KW-0472">Membrane</keyword>
<dbReference type="AlphaFoldDB" id="A0A9X0AT94"/>
<accession>A0A9X0AT94</accession>
<keyword evidence="2" id="KW-0812">Transmembrane</keyword>
<feature type="compositionally biased region" description="Polar residues" evidence="1">
    <location>
        <begin position="104"/>
        <end position="118"/>
    </location>
</feature>
<organism evidence="3 4">
    <name type="scientific">Sclerotinia nivalis</name>
    <dbReference type="NCBI Taxonomy" id="352851"/>
    <lineage>
        <taxon>Eukaryota</taxon>
        <taxon>Fungi</taxon>
        <taxon>Dikarya</taxon>
        <taxon>Ascomycota</taxon>
        <taxon>Pezizomycotina</taxon>
        <taxon>Leotiomycetes</taxon>
        <taxon>Helotiales</taxon>
        <taxon>Sclerotiniaceae</taxon>
        <taxon>Sclerotinia</taxon>
    </lineage>
</organism>
<dbReference type="EMBL" id="JAPEIS010000003">
    <property type="protein sequence ID" value="KAJ8068504.1"/>
    <property type="molecule type" value="Genomic_DNA"/>
</dbReference>
<evidence type="ECO:0000313" key="3">
    <source>
        <dbReference type="EMBL" id="KAJ8068504.1"/>
    </source>
</evidence>
<keyword evidence="4" id="KW-1185">Reference proteome</keyword>
<evidence type="ECO:0000256" key="1">
    <source>
        <dbReference type="SAM" id="MobiDB-lite"/>
    </source>
</evidence>
<evidence type="ECO:0000256" key="2">
    <source>
        <dbReference type="SAM" id="Phobius"/>
    </source>
</evidence>
<reference evidence="3" key="1">
    <citation type="submission" date="2022-11" db="EMBL/GenBank/DDBJ databases">
        <title>Genome Resource of Sclerotinia nivalis Strain SnTB1, a Plant Pathogen Isolated from American Ginseng.</title>
        <authorList>
            <person name="Fan S."/>
        </authorList>
    </citation>
    <scope>NUCLEOTIDE SEQUENCE</scope>
    <source>
        <strain evidence="3">SnTB1</strain>
    </source>
</reference>
<gene>
    <name evidence="3" type="ORF">OCU04_004054</name>
</gene>